<accession>A0A4P9W6A1</accession>
<evidence type="ECO:0000256" key="1">
    <source>
        <dbReference type="SAM" id="MobiDB-lite"/>
    </source>
</evidence>
<gene>
    <name evidence="2" type="ORF">BDK51DRAFT_46531</name>
</gene>
<keyword evidence="3" id="KW-1185">Reference proteome</keyword>
<dbReference type="AlphaFoldDB" id="A0A4P9W6A1"/>
<organism evidence="2 3">
    <name type="scientific">Blyttiomyces helicus</name>
    <dbReference type="NCBI Taxonomy" id="388810"/>
    <lineage>
        <taxon>Eukaryota</taxon>
        <taxon>Fungi</taxon>
        <taxon>Fungi incertae sedis</taxon>
        <taxon>Chytridiomycota</taxon>
        <taxon>Chytridiomycota incertae sedis</taxon>
        <taxon>Chytridiomycetes</taxon>
        <taxon>Chytridiomycetes incertae sedis</taxon>
        <taxon>Blyttiomyces</taxon>
    </lineage>
</organism>
<reference evidence="3" key="1">
    <citation type="journal article" date="2018" name="Nat. Microbiol.">
        <title>Leveraging single-cell genomics to expand the fungal tree of life.</title>
        <authorList>
            <person name="Ahrendt S.R."/>
            <person name="Quandt C.A."/>
            <person name="Ciobanu D."/>
            <person name="Clum A."/>
            <person name="Salamov A."/>
            <person name="Andreopoulos B."/>
            <person name="Cheng J.F."/>
            <person name="Woyke T."/>
            <person name="Pelin A."/>
            <person name="Henrissat B."/>
            <person name="Reynolds N.K."/>
            <person name="Benny G.L."/>
            <person name="Smith M.E."/>
            <person name="James T.Y."/>
            <person name="Grigoriev I.V."/>
        </authorList>
    </citation>
    <scope>NUCLEOTIDE SEQUENCE [LARGE SCALE GENOMIC DNA]</scope>
</reference>
<evidence type="ECO:0000313" key="3">
    <source>
        <dbReference type="Proteomes" id="UP000269721"/>
    </source>
</evidence>
<sequence length="232" mass="25502">MLIVLDGAFEEQEWKGPAARLSTFYLAFPIVKGEQCGAHGARSREGDVASCCCKGWIRNEGTPVWEKNKNDTRFDMCDDGGCGSHPHHHTSGWKLEVSARTVDGRTMIREVSKSPSKGSDHPPPLGLRKLPSSQFPPSFSVRMQNCSKASPPTSSWLKIKNVLLSALKFRNSQVGSLKPICLAQTMTFTTFLMRRVASPKAFHRNSRSLGAISFDLERGGSSKVGDPAKYCD</sequence>
<dbReference type="Proteomes" id="UP000269721">
    <property type="component" value="Unassembled WGS sequence"/>
</dbReference>
<feature type="region of interest" description="Disordered" evidence="1">
    <location>
        <begin position="109"/>
        <end position="132"/>
    </location>
</feature>
<dbReference type="EMBL" id="KZ997837">
    <property type="protein sequence ID" value="RKO86885.1"/>
    <property type="molecule type" value="Genomic_DNA"/>
</dbReference>
<proteinExistence type="predicted"/>
<protein>
    <submittedName>
        <fullName evidence="2">Uncharacterized protein</fullName>
    </submittedName>
</protein>
<evidence type="ECO:0000313" key="2">
    <source>
        <dbReference type="EMBL" id="RKO86885.1"/>
    </source>
</evidence>
<name>A0A4P9W6A1_9FUNG</name>